<protein>
    <submittedName>
        <fullName evidence="2">Cilia- and flagella-associated protein 54</fullName>
    </submittedName>
</protein>
<gene>
    <name evidence="2" type="primary">CFAP54_2</name>
    <name evidence="2" type="ORF">N1851_010302</name>
</gene>
<organism evidence="2 3">
    <name type="scientific">Merluccius polli</name>
    <name type="common">Benguela hake</name>
    <name type="synonym">Merluccius cadenati</name>
    <dbReference type="NCBI Taxonomy" id="89951"/>
    <lineage>
        <taxon>Eukaryota</taxon>
        <taxon>Metazoa</taxon>
        <taxon>Chordata</taxon>
        <taxon>Craniata</taxon>
        <taxon>Vertebrata</taxon>
        <taxon>Euteleostomi</taxon>
        <taxon>Actinopterygii</taxon>
        <taxon>Neopterygii</taxon>
        <taxon>Teleostei</taxon>
        <taxon>Neoteleostei</taxon>
        <taxon>Acanthomorphata</taxon>
        <taxon>Zeiogadaria</taxon>
        <taxon>Gadariae</taxon>
        <taxon>Gadiformes</taxon>
        <taxon>Gadoidei</taxon>
        <taxon>Merlucciidae</taxon>
        <taxon>Merluccius</taxon>
    </lineage>
</organism>
<name>A0AA47MZ11_MERPO</name>
<feature type="region of interest" description="Disordered" evidence="1">
    <location>
        <begin position="447"/>
        <end position="484"/>
    </location>
</feature>
<dbReference type="EMBL" id="JAOPHQ010001830">
    <property type="protein sequence ID" value="KAK0149174.1"/>
    <property type="molecule type" value="Genomic_DNA"/>
</dbReference>
<keyword evidence="3" id="KW-1185">Reference proteome</keyword>
<evidence type="ECO:0000313" key="2">
    <source>
        <dbReference type="EMBL" id="KAK0149174.1"/>
    </source>
</evidence>
<dbReference type="PANTHER" id="PTHR33487">
    <property type="entry name" value="CILIA- AND FLAGELLA-ASSOCIATED PROTEIN 54"/>
    <property type="match status" value="1"/>
</dbReference>
<keyword evidence="2" id="KW-0966">Cell projection</keyword>
<evidence type="ECO:0000313" key="3">
    <source>
        <dbReference type="Proteomes" id="UP001174136"/>
    </source>
</evidence>
<dbReference type="Proteomes" id="UP001174136">
    <property type="component" value="Unassembled WGS sequence"/>
</dbReference>
<proteinExistence type="predicted"/>
<feature type="compositionally biased region" description="Pro residues" evidence="1">
    <location>
        <begin position="455"/>
        <end position="484"/>
    </location>
</feature>
<accession>A0AA47MZ11</accession>
<keyword evidence="2" id="KW-0969">Cilium</keyword>
<evidence type="ECO:0000256" key="1">
    <source>
        <dbReference type="SAM" id="MobiDB-lite"/>
    </source>
</evidence>
<dbReference type="AlphaFoldDB" id="A0AA47MZ11"/>
<feature type="region of interest" description="Disordered" evidence="1">
    <location>
        <begin position="337"/>
        <end position="404"/>
    </location>
</feature>
<sequence>MLIDLNRTVAYSKGYTETCPLLTGSHIRVLMKCMAVLEENSALLKERRPAETSEALLRMVACITYYLSRTLGVLERPEASLVMERGQKLLQGVYQAQVVLSRPADPRLAKVSPAEGEDMSLQMRALSRLNKTGGNPQKTCSSKGNEGVTHTQDPIALHHLIVMGDLNSAYHEVMTLRRRPCFVEVAALLLQRAMAEDTPGLVVQWGTEIFTYIRSQCVLCDVLLCLWSDQRKKPQQRRPDATTLEPVTDRWVQAVEASIRRLSSLRQRIQRRQMFGEQRVWRSQLNHLMAQAHLALLHRGLAPPHTPAVHESYSRFHPLAFSLACSGVLVAPDPALIPPSTLGNHRDHLSSSLTRDRDRDEVVSVEEDSKEPEERPPSRALQQPDDPDQPDPSSPSRDPTQTLQDSLHKAALHLRRAMVLAHRGAHWACLQYACQTAWEQSSSLAGLMARDPHNPNDPPPSTSRPPAPPPRTCRCTPPSPPYWC</sequence>
<dbReference type="GO" id="GO:0060271">
    <property type="term" value="P:cilium assembly"/>
    <property type="evidence" value="ECO:0007669"/>
    <property type="project" value="TreeGrafter"/>
</dbReference>
<comment type="caution">
    <text evidence="2">The sequence shown here is derived from an EMBL/GenBank/DDBJ whole genome shotgun (WGS) entry which is preliminary data.</text>
</comment>
<feature type="compositionally biased region" description="Basic and acidic residues" evidence="1">
    <location>
        <begin position="344"/>
        <end position="362"/>
    </location>
</feature>
<reference evidence="2" key="1">
    <citation type="journal article" date="2023" name="Front. Mar. Sci.">
        <title>A new Merluccius polli reference genome to investigate the effects of global change in West African waters.</title>
        <authorList>
            <person name="Mateo J.L."/>
            <person name="Blanco-Fernandez C."/>
            <person name="Garcia-Vazquez E."/>
            <person name="Machado-Schiaffino G."/>
        </authorList>
    </citation>
    <scope>NUCLEOTIDE SEQUENCE</scope>
    <source>
        <strain evidence="2">C29</strain>
        <tissue evidence="2">Fin</tissue>
    </source>
</reference>
<keyword evidence="2" id="KW-0282">Flagellum</keyword>
<dbReference type="PANTHER" id="PTHR33487:SF1">
    <property type="entry name" value="CILIA- AND FLAGELLA-ASSOCIATED PROTEIN 54"/>
    <property type="match status" value="1"/>
</dbReference>